<feature type="region of interest" description="Disordered" evidence="1">
    <location>
        <begin position="89"/>
        <end position="110"/>
    </location>
</feature>
<feature type="region of interest" description="Disordered" evidence="1">
    <location>
        <begin position="20"/>
        <end position="68"/>
    </location>
</feature>
<organism evidence="2 3">
    <name type="scientific">Ataeniobius toweri</name>
    <dbReference type="NCBI Taxonomy" id="208326"/>
    <lineage>
        <taxon>Eukaryota</taxon>
        <taxon>Metazoa</taxon>
        <taxon>Chordata</taxon>
        <taxon>Craniata</taxon>
        <taxon>Vertebrata</taxon>
        <taxon>Euteleostomi</taxon>
        <taxon>Actinopterygii</taxon>
        <taxon>Neopterygii</taxon>
        <taxon>Teleostei</taxon>
        <taxon>Neoteleostei</taxon>
        <taxon>Acanthomorphata</taxon>
        <taxon>Ovalentaria</taxon>
        <taxon>Atherinomorphae</taxon>
        <taxon>Cyprinodontiformes</taxon>
        <taxon>Goodeidae</taxon>
        <taxon>Ataeniobius</taxon>
    </lineage>
</organism>
<protein>
    <submittedName>
        <fullName evidence="2">Uncharacterized protein</fullName>
    </submittedName>
</protein>
<evidence type="ECO:0000256" key="1">
    <source>
        <dbReference type="SAM" id="MobiDB-lite"/>
    </source>
</evidence>
<sequence>MQHPRQGRQEGQILCITARPIGQNEGQRPVPNPKGQGCDPLFHWGKPQHETAELGGNKQTRPGSRASRSIFSYLQSDLHLAENLPITLRGRREPPGQKQHLPHPPVEDLTHMQNDTQEAGEKCILTGSGYGAGAGCTKVYGEEDQ</sequence>
<proteinExistence type="predicted"/>
<dbReference type="Proteomes" id="UP001345963">
    <property type="component" value="Unassembled WGS sequence"/>
</dbReference>
<reference evidence="2 3" key="1">
    <citation type="submission" date="2021-07" db="EMBL/GenBank/DDBJ databases">
        <authorList>
            <person name="Palmer J.M."/>
        </authorList>
    </citation>
    <scope>NUCLEOTIDE SEQUENCE [LARGE SCALE GENOMIC DNA]</scope>
    <source>
        <strain evidence="2 3">AT_MEX2019</strain>
        <tissue evidence="2">Muscle</tissue>
    </source>
</reference>
<evidence type="ECO:0000313" key="3">
    <source>
        <dbReference type="Proteomes" id="UP001345963"/>
    </source>
</evidence>
<keyword evidence="3" id="KW-1185">Reference proteome</keyword>
<dbReference type="EMBL" id="JAHUTI010036942">
    <property type="protein sequence ID" value="MED6243879.1"/>
    <property type="molecule type" value="Genomic_DNA"/>
</dbReference>
<name>A0ABU7B2T9_9TELE</name>
<feature type="non-terminal residue" evidence="2">
    <location>
        <position position="145"/>
    </location>
</feature>
<accession>A0ABU7B2T9</accession>
<comment type="caution">
    <text evidence="2">The sequence shown here is derived from an EMBL/GenBank/DDBJ whole genome shotgun (WGS) entry which is preliminary data.</text>
</comment>
<gene>
    <name evidence="2" type="ORF">ATANTOWER_029092</name>
</gene>
<feature type="compositionally biased region" description="Polar residues" evidence="1">
    <location>
        <begin position="57"/>
        <end position="68"/>
    </location>
</feature>
<evidence type="ECO:0000313" key="2">
    <source>
        <dbReference type="EMBL" id="MED6243879.1"/>
    </source>
</evidence>